<name>A0A518DGW6_9BACT</name>
<organism evidence="2 3">
    <name type="scientific">Pirellulimonas nuda</name>
    <dbReference type="NCBI Taxonomy" id="2528009"/>
    <lineage>
        <taxon>Bacteria</taxon>
        <taxon>Pseudomonadati</taxon>
        <taxon>Planctomycetota</taxon>
        <taxon>Planctomycetia</taxon>
        <taxon>Pirellulales</taxon>
        <taxon>Lacipirellulaceae</taxon>
        <taxon>Pirellulimonas</taxon>
    </lineage>
</organism>
<evidence type="ECO:0000313" key="3">
    <source>
        <dbReference type="Proteomes" id="UP000317429"/>
    </source>
</evidence>
<gene>
    <name evidence="2" type="ORF">Pla175_41300</name>
</gene>
<evidence type="ECO:0000313" key="2">
    <source>
        <dbReference type="EMBL" id="QDU90719.1"/>
    </source>
</evidence>
<dbReference type="Proteomes" id="UP000317429">
    <property type="component" value="Chromosome"/>
</dbReference>
<proteinExistence type="predicted"/>
<accession>A0A518DGW6</accession>
<dbReference type="AlphaFoldDB" id="A0A518DGW6"/>
<dbReference type="EMBL" id="CP036291">
    <property type="protein sequence ID" value="QDU90719.1"/>
    <property type="molecule type" value="Genomic_DNA"/>
</dbReference>
<evidence type="ECO:0000256" key="1">
    <source>
        <dbReference type="SAM" id="MobiDB-lite"/>
    </source>
</evidence>
<feature type="region of interest" description="Disordered" evidence="1">
    <location>
        <begin position="1"/>
        <end position="40"/>
    </location>
</feature>
<keyword evidence="3" id="KW-1185">Reference proteome</keyword>
<dbReference type="KEGG" id="pnd:Pla175_41300"/>
<reference evidence="2 3" key="1">
    <citation type="submission" date="2019-02" db="EMBL/GenBank/DDBJ databases">
        <title>Deep-cultivation of Planctomycetes and their phenomic and genomic characterization uncovers novel biology.</title>
        <authorList>
            <person name="Wiegand S."/>
            <person name="Jogler M."/>
            <person name="Boedeker C."/>
            <person name="Pinto D."/>
            <person name="Vollmers J."/>
            <person name="Rivas-Marin E."/>
            <person name="Kohn T."/>
            <person name="Peeters S.H."/>
            <person name="Heuer A."/>
            <person name="Rast P."/>
            <person name="Oberbeckmann S."/>
            <person name="Bunk B."/>
            <person name="Jeske O."/>
            <person name="Meyerdierks A."/>
            <person name="Storesund J.E."/>
            <person name="Kallscheuer N."/>
            <person name="Luecker S."/>
            <person name="Lage O.M."/>
            <person name="Pohl T."/>
            <person name="Merkel B.J."/>
            <person name="Hornburger P."/>
            <person name="Mueller R.-W."/>
            <person name="Bruemmer F."/>
            <person name="Labrenz M."/>
            <person name="Spormann A.M."/>
            <person name="Op den Camp H."/>
            <person name="Overmann J."/>
            <person name="Amann R."/>
            <person name="Jetten M.S.M."/>
            <person name="Mascher T."/>
            <person name="Medema M.H."/>
            <person name="Devos D.P."/>
            <person name="Kaster A.-K."/>
            <person name="Ovreas L."/>
            <person name="Rohde M."/>
            <person name="Galperin M.Y."/>
            <person name="Jogler C."/>
        </authorList>
    </citation>
    <scope>NUCLEOTIDE SEQUENCE [LARGE SCALE GENOMIC DNA]</scope>
    <source>
        <strain evidence="2 3">Pla175</strain>
    </source>
</reference>
<protein>
    <submittedName>
        <fullName evidence="2">Uncharacterized protein</fullName>
    </submittedName>
</protein>
<sequence>MKPKAESHLGPPIQKAFSRSPPFEQPTCFPKKSARKPQAM</sequence>